<dbReference type="InterPro" id="IPR003114">
    <property type="entry name" value="Phox_assoc"/>
</dbReference>
<organism evidence="3 4">
    <name type="scientific">Pleurotus eryngii</name>
    <name type="common">Boletus of the steppes</name>
    <dbReference type="NCBI Taxonomy" id="5323"/>
    <lineage>
        <taxon>Eukaryota</taxon>
        <taxon>Fungi</taxon>
        <taxon>Dikarya</taxon>
        <taxon>Basidiomycota</taxon>
        <taxon>Agaricomycotina</taxon>
        <taxon>Agaricomycetes</taxon>
        <taxon>Agaricomycetidae</taxon>
        <taxon>Agaricales</taxon>
        <taxon>Pleurotineae</taxon>
        <taxon>Pleurotaceae</taxon>
        <taxon>Pleurotus</taxon>
    </lineage>
</organism>
<sequence length="522" mass="57691">MATSSRHRSPQPAHSINSVDTSNPPKPRQQPVTLAKRLLFPALPTNDLPPLLRTATVPPELTAELYDFIALALRAFVNPWWTKITRYDKDFLPEITAILTVVLQSLESRVLAADLSPLVFQDLPAIITQHYQDFRNAASKRSTSYAGGGAMNTAHLFHQLQPHMAVAADGRLEPEYFRQVIDHVLKSCLPAANYDAEAERYIVREVALKVLLQDVILKITQPWFIQKVILDFLDPSDDFVPRKAPESTLTTAPPSSPSFSFHNIAVFFLSAIQSLSGFCLVLINTYKQAVSTIKLVNKSTPKGRSPSPSPPIPVAELTVSSTPLTPPISTTSSTSSIHSPINTTQTMTTTDPFISRPDNYALGPLLIFNEIFCTRERLASNMIMTTMSLLTTLLMKFLDRLLPYTLDNNLSPQFVTNIVRIAKRTLFPNGYPAPAPPDPTPEEQAIMRARLVSWKPKGSLVYMFQLVLGRDHPATLAAALDPLTNTACNAHLVVLILDRVILALFPELGVHSEDTTSDDVSQ</sequence>
<keyword evidence="4" id="KW-1185">Reference proteome</keyword>
<dbReference type="PROSITE" id="PS51207">
    <property type="entry name" value="PXA"/>
    <property type="match status" value="1"/>
</dbReference>
<proteinExistence type="predicted"/>
<dbReference type="SMART" id="SM00313">
    <property type="entry name" value="PXA"/>
    <property type="match status" value="1"/>
</dbReference>
<feature type="domain" description="PXA" evidence="2">
    <location>
        <begin position="58"/>
        <end position="237"/>
    </location>
</feature>
<evidence type="ECO:0000256" key="1">
    <source>
        <dbReference type="SAM" id="MobiDB-lite"/>
    </source>
</evidence>
<dbReference type="AlphaFoldDB" id="A0A9P6DJV2"/>
<dbReference type="PANTHER" id="PTHR22775:SF3">
    <property type="entry name" value="SORTING NEXIN-13"/>
    <property type="match status" value="1"/>
</dbReference>
<dbReference type="PANTHER" id="PTHR22775">
    <property type="entry name" value="SORTING NEXIN"/>
    <property type="match status" value="1"/>
</dbReference>
<evidence type="ECO:0000313" key="4">
    <source>
        <dbReference type="Proteomes" id="UP000807025"/>
    </source>
</evidence>
<evidence type="ECO:0000313" key="3">
    <source>
        <dbReference type="EMBL" id="KAF9499870.1"/>
    </source>
</evidence>
<dbReference type="OrthoDB" id="5582218at2759"/>
<reference evidence="3" key="1">
    <citation type="submission" date="2020-11" db="EMBL/GenBank/DDBJ databases">
        <authorList>
            <consortium name="DOE Joint Genome Institute"/>
            <person name="Ahrendt S."/>
            <person name="Riley R."/>
            <person name="Andreopoulos W."/>
            <person name="Labutti K."/>
            <person name="Pangilinan J."/>
            <person name="Ruiz-Duenas F.J."/>
            <person name="Barrasa J.M."/>
            <person name="Sanchez-Garcia M."/>
            <person name="Camarero S."/>
            <person name="Miyauchi S."/>
            <person name="Serrano A."/>
            <person name="Linde D."/>
            <person name="Babiker R."/>
            <person name="Drula E."/>
            <person name="Ayuso-Fernandez I."/>
            <person name="Pacheco R."/>
            <person name="Padilla G."/>
            <person name="Ferreira P."/>
            <person name="Barriuso J."/>
            <person name="Kellner H."/>
            <person name="Castanera R."/>
            <person name="Alfaro M."/>
            <person name="Ramirez L."/>
            <person name="Pisabarro A.G."/>
            <person name="Kuo A."/>
            <person name="Tritt A."/>
            <person name="Lipzen A."/>
            <person name="He G."/>
            <person name="Yan M."/>
            <person name="Ng V."/>
            <person name="Cullen D."/>
            <person name="Martin F."/>
            <person name="Rosso M.-N."/>
            <person name="Henrissat B."/>
            <person name="Hibbett D."/>
            <person name="Martinez A.T."/>
            <person name="Grigoriev I.V."/>
        </authorList>
    </citation>
    <scope>NUCLEOTIDE SEQUENCE</scope>
    <source>
        <strain evidence="3">ATCC 90797</strain>
    </source>
</reference>
<name>A0A9P6DJV2_PLEER</name>
<dbReference type="GO" id="GO:0035091">
    <property type="term" value="F:phosphatidylinositol binding"/>
    <property type="evidence" value="ECO:0007669"/>
    <property type="project" value="TreeGrafter"/>
</dbReference>
<gene>
    <name evidence="3" type="ORF">BDN71DRAFT_1441487</name>
</gene>
<dbReference type="Proteomes" id="UP000807025">
    <property type="component" value="Unassembled WGS sequence"/>
</dbReference>
<dbReference type="EMBL" id="MU154530">
    <property type="protein sequence ID" value="KAF9499870.1"/>
    <property type="molecule type" value="Genomic_DNA"/>
</dbReference>
<protein>
    <recommendedName>
        <fullName evidence="2">PXA domain-containing protein</fullName>
    </recommendedName>
</protein>
<accession>A0A9P6DJV2</accession>
<dbReference type="Pfam" id="PF02194">
    <property type="entry name" value="PXA"/>
    <property type="match status" value="1"/>
</dbReference>
<feature type="compositionally biased region" description="Polar residues" evidence="1">
    <location>
        <begin position="12"/>
        <end position="23"/>
    </location>
</feature>
<feature type="region of interest" description="Disordered" evidence="1">
    <location>
        <begin position="1"/>
        <end position="29"/>
    </location>
</feature>
<evidence type="ECO:0000259" key="2">
    <source>
        <dbReference type="PROSITE" id="PS51207"/>
    </source>
</evidence>
<comment type="caution">
    <text evidence="3">The sequence shown here is derived from an EMBL/GenBank/DDBJ whole genome shotgun (WGS) entry which is preliminary data.</text>
</comment>